<dbReference type="PANTHER" id="PTHR33979">
    <property type="entry name" value="OS02G0221600 PROTEIN"/>
    <property type="match status" value="1"/>
</dbReference>
<dbReference type="AlphaFoldDB" id="A0A2T0SK40"/>
<feature type="transmembrane region" description="Helical" evidence="1">
    <location>
        <begin position="161"/>
        <end position="179"/>
    </location>
</feature>
<proteinExistence type="predicted"/>
<gene>
    <name evidence="2" type="ORF">CLV43_11981</name>
</gene>
<name>A0A2T0SK40_9PSEU</name>
<evidence type="ECO:0000313" key="3">
    <source>
        <dbReference type="Proteomes" id="UP000239494"/>
    </source>
</evidence>
<dbReference type="EMBL" id="PVTF01000019">
    <property type="protein sequence ID" value="PRY33771.1"/>
    <property type="molecule type" value="Genomic_DNA"/>
</dbReference>
<feature type="transmembrane region" description="Helical" evidence="1">
    <location>
        <begin position="16"/>
        <end position="36"/>
    </location>
</feature>
<feature type="transmembrane region" description="Helical" evidence="1">
    <location>
        <begin position="115"/>
        <end position="131"/>
    </location>
</feature>
<dbReference type="InterPro" id="IPR049500">
    <property type="entry name" value="Peptidase_M50B-like"/>
</dbReference>
<reference evidence="2 3" key="1">
    <citation type="submission" date="2018-03" db="EMBL/GenBank/DDBJ databases">
        <title>Genomic Encyclopedia of Archaeal and Bacterial Type Strains, Phase II (KMG-II): from individual species to whole genera.</title>
        <authorList>
            <person name="Goeker M."/>
        </authorList>
    </citation>
    <scope>NUCLEOTIDE SEQUENCE [LARGE SCALE GENOMIC DNA]</scope>
    <source>
        <strain evidence="2 3">DSM 44720</strain>
    </source>
</reference>
<comment type="caution">
    <text evidence="2">The sequence shown here is derived from an EMBL/GenBank/DDBJ whole genome shotgun (WGS) entry which is preliminary data.</text>
</comment>
<accession>A0A2T0SK40</accession>
<sequence length="231" mass="24610">MDAMATIEQFWDRPDAVVVLGSAVVALFLVVSRPVWRVSRNVVTIAHEGGHALFALLSGRRLSGITLHSDTSGVTVSRGRTTGFGMVLTGFAGYVAPSLLGLGGAVLVAAEQIRPLLWVSTALLVAMLVMIRNVFGVISVVVTGGIVFAVSWFATQPVQDAFGYLVCWFLLLGGVRPVWELQRKRVRGRAPSSDADQLARLTGVPGTVWVLVFGAVALACLYFGGLLLVDM</sequence>
<feature type="transmembrane region" description="Helical" evidence="1">
    <location>
        <begin position="138"/>
        <end position="155"/>
    </location>
</feature>
<keyword evidence="3" id="KW-1185">Reference proteome</keyword>
<feature type="transmembrane region" description="Helical" evidence="1">
    <location>
        <begin position="208"/>
        <end position="229"/>
    </location>
</feature>
<organism evidence="2 3">
    <name type="scientific">Umezawaea tangerina</name>
    <dbReference type="NCBI Taxonomy" id="84725"/>
    <lineage>
        <taxon>Bacteria</taxon>
        <taxon>Bacillati</taxon>
        <taxon>Actinomycetota</taxon>
        <taxon>Actinomycetes</taxon>
        <taxon>Pseudonocardiales</taxon>
        <taxon>Pseudonocardiaceae</taxon>
        <taxon>Umezawaea</taxon>
    </lineage>
</organism>
<feature type="transmembrane region" description="Helical" evidence="1">
    <location>
        <begin position="87"/>
        <end position="109"/>
    </location>
</feature>
<keyword evidence="1" id="KW-1133">Transmembrane helix</keyword>
<dbReference type="Pfam" id="PF13398">
    <property type="entry name" value="Peptidase_M50B"/>
    <property type="match status" value="1"/>
</dbReference>
<keyword evidence="1" id="KW-0472">Membrane</keyword>
<dbReference type="PANTHER" id="PTHR33979:SF2">
    <property type="entry name" value="PEPTIDASE M50B-LIKE-DOMAIN-CONTAINING PROTEIN"/>
    <property type="match status" value="1"/>
</dbReference>
<dbReference type="Proteomes" id="UP000239494">
    <property type="component" value="Unassembled WGS sequence"/>
</dbReference>
<evidence type="ECO:0000313" key="2">
    <source>
        <dbReference type="EMBL" id="PRY33771.1"/>
    </source>
</evidence>
<protein>
    <submittedName>
        <fullName evidence="2">Peptidase M50B-like protein</fullName>
    </submittedName>
</protein>
<dbReference type="OrthoDB" id="5184455at2"/>
<keyword evidence="1" id="KW-0812">Transmembrane</keyword>
<evidence type="ECO:0000256" key="1">
    <source>
        <dbReference type="SAM" id="Phobius"/>
    </source>
</evidence>